<keyword evidence="6" id="KW-0812">Transmembrane</keyword>
<evidence type="ECO:0000256" key="3">
    <source>
        <dbReference type="ARBA" id="ARBA00022448"/>
    </source>
</evidence>
<keyword evidence="7" id="KW-0479">Metal-binding</keyword>
<dbReference type="Proteomes" id="UP001194469">
    <property type="component" value="Unassembled WGS sequence"/>
</dbReference>
<evidence type="ECO:0000256" key="7">
    <source>
        <dbReference type="ARBA" id="ARBA00022723"/>
    </source>
</evidence>
<dbReference type="InterPro" id="IPR005126">
    <property type="entry name" value="NapC/NirT_cyt_c_N"/>
</dbReference>
<keyword evidence="4" id="KW-1003">Cell membrane</keyword>
<sequence>MNALRSNPTGRPWRIMLLAALAGVAITVGAALAMTATDQALFCGSCHSMAEAALTHKRSPHAKLACNECHAPHNLAAKLPFKAKEGTRDIYSTTLGTIPDLIHPGEETKDVVQANCRRCHVASTMTVSMETKKYCTDCHRHVPHTPKLPIARRSAADV</sequence>
<evidence type="ECO:0000256" key="10">
    <source>
        <dbReference type="ARBA" id="ARBA00023004"/>
    </source>
</evidence>
<accession>A0ABS0IZS3</accession>
<dbReference type="SUPFAM" id="SSF48695">
    <property type="entry name" value="Multiheme cytochromes"/>
    <property type="match status" value="1"/>
</dbReference>
<dbReference type="RefSeq" id="WP_196607951.1">
    <property type="nucleotide sequence ID" value="NZ_VRYY01000023.1"/>
</dbReference>
<gene>
    <name evidence="13" type="ORF">FVW20_01225</name>
</gene>
<dbReference type="InterPro" id="IPR036280">
    <property type="entry name" value="Multihaem_cyt_sf"/>
</dbReference>
<organism evidence="13 14">
    <name type="scientific">Nitratidesulfovibrio oxamicus</name>
    <dbReference type="NCBI Taxonomy" id="32016"/>
    <lineage>
        <taxon>Bacteria</taxon>
        <taxon>Pseudomonadati</taxon>
        <taxon>Thermodesulfobacteriota</taxon>
        <taxon>Desulfovibrionia</taxon>
        <taxon>Desulfovibrionales</taxon>
        <taxon>Desulfovibrionaceae</taxon>
        <taxon>Nitratidesulfovibrio</taxon>
    </lineage>
</organism>
<dbReference type="InterPro" id="IPR038266">
    <property type="entry name" value="NapC/NirT_cytc_sf"/>
</dbReference>
<dbReference type="InterPro" id="IPR051174">
    <property type="entry name" value="Cytochrome_c-type_ET"/>
</dbReference>
<keyword evidence="11" id="KW-0472">Membrane</keyword>
<evidence type="ECO:0000256" key="2">
    <source>
        <dbReference type="ARBA" id="ARBA00007395"/>
    </source>
</evidence>
<comment type="subcellular location">
    <subcellularLocation>
        <location evidence="1">Cell membrane</location>
    </subcellularLocation>
</comment>
<keyword evidence="8" id="KW-0249">Electron transport</keyword>
<comment type="similarity">
    <text evidence="2">Belongs to the NapC/NirT/NrfH family.</text>
</comment>
<name>A0ABS0IZS3_9BACT</name>
<evidence type="ECO:0000256" key="6">
    <source>
        <dbReference type="ARBA" id="ARBA00022692"/>
    </source>
</evidence>
<dbReference type="PANTHER" id="PTHR30333">
    <property type="entry name" value="CYTOCHROME C-TYPE PROTEIN"/>
    <property type="match status" value="1"/>
</dbReference>
<evidence type="ECO:0000256" key="9">
    <source>
        <dbReference type="ARBA" id="ARBA00022989"/>
    </source>
</evidence>
<keyword evidence="9" id="KW-1133">Transmembrane helix</keyword>
<dbReference type="Gene3D" id="1.10.3820.10">
    <property type="entry name" value="Di-heme elbow motif domain"/>
    <property type="match status" value="1"/>
</dbReference>
<keyword evidence="3" id="KW-0813">Transport</keyword>
<evidence type="ECO:0000256" key="5">
    <source>
        <dbReference type="ARBA" id="ARBA00022617"/>
    </source>
</evidence>
<feature type="domain" description="NapC/NirT cytochrome c N-terminal" evidence="12">
    <location>
        <begin position="15"/>
        <end position="145"/>
    </location>
</feature>
<protein>
    <submittedName>
        <fullName evidence="13">7-cyano-7-deazaguanine reductase</fullName>
    </submittedName>
</protein>
<dbReference type="PANTHER" id="PTHR30333:SF1">
    <property type="entry name" value="CYTOCHROME C-TYPE PROTEIN NAPC"/>
    <property type="match status" value="1"/>
</dbReference>
<evidence type="ECO:0000313" key="13">
    <source>
        <dbReference type="EMBL" id="MBG3875681.1"/>
    </source>
</evidence>
<keyword evidence="5" id="KW-0349">Heme</keyword>
<proteinExistence type="inferred from homology"/>
<evidence type="ECO:0000256" key="8">
    <source>
        <dbReference type="ARBA" id="ARBA00022982"/>
    </source>
</evidence>
<keyword evidence="14" id="KW-1185">Reference proteome</keyword>
<evidence type="ECO:0000313" key="14">
    <source>
        <dbReference type="Proteomes" id="UP001194469"/>
    </source>
</evidence>
<keyword evidence="10" id="KW-0408">Iron</keyword>
<dbReference type="EMBL" id="VRYY01000023">
    <property type="protein sequence ID" value="MBG3875681.1"/>
    <property type="molecule type" value="Genomic_DNA"/>
</dbReference>
<evidence type="ECO:0000256" key="4">
    <source>
        <dbReference type="ARBA" id="ARBA00022475"/>
    </source>
</evidence>
<reference evidence="13 14" key="1">
    <citation type="submission" date="2019-08" db="EMBL/GenBank/DDBJ databases">
        <authorList>
            <person name="Luo N."/>
        </authorList>
    </citation>
    <scope>NUCLEOTIDE SEQUENCE [LARGE SCALE GENOMIC DNA]</scope>
    <source>
        <strain evidence="13 14">NCIMB 9442</strain>
    </source>
</reference>
<evidence type="ECO:0000256" key="11">
    <source>
        <dbReference type="ARBA" id="ARBA00023136"/>
    </source>
</evidence>
<dbReference type="Pfam" id="PF03264">
    <property type="entry name" value="Cytochrom_NNT"/>
    <property type="match status" value="1"/>
</dbReference>
<evidence type="ECO:0000256" key="1">
    <source>
        <dbReference type="ARBA" id="ARBA00004236"/>
    </source>
</evidence>
<evidence type="ECO:0000259" key="12">
    <source>
        <dbReference type="Pfam" id="PF03264"/>
    </source>
</evidence>
<comment type="caution">
    <text evidence="13">The sequence shown here is derived from an EMBL/GenBank/DDBJ whole genome shotgun (WGS) entry which is preliminary data.</text>
</comment>